<dbReference type="EMBL" id="FONG01000001">
    <property type="protein sequence ID" value="SFE09823.1"/>
    <property type="molecule type" value="Genomic_DNA"/>
</dbReference>
<dbReference type="GO" id="GO:0005886">
    <property type="term" value="C:plasma membrane"/>
    <property type="evidence" value="ECO:0007669"/>
    <property type="project" value="TreeGrafter"/>
</dbReference>
<evidence type="ECO:0000259" key="4">
    <source>
        <dbReference type="Pfam" id="PF01648"/>
    </source>
</evidence>
<feature type="domain" description="4'-phosphopantetheinyl transferase" evidence="4">
    <location>
        <begin position="99"/>
        <end position="175"/>
    </location>
</feature>
<gene>
    <name evidence="6" type="ORF">SAMN05216251_101499</name>
</gene>
<feature type="binding site" evidence="2">
    <location>
        <position position="148"/>
    </location>
    <ligand>
        <name>CoA</name>
        <dbReference type="ChEBI" id="CHEBI:57287"/>
    </ligand>
</feature>
<keyword evidence="7" id="KW-1185">Reference proteome</keyword>
<comment type="cofactor">
    <cofactor evidence="3">
        <name>Mg(2+)</name>
        <dbReference type="ChEBI" id="CHEBI:18420"/>
    </cofactor>
</comment>
<feature type="binding site" evidence="2">
    <location>
        <position position="43"/>
    </location>
    <ligand>
        <name>CoA</name>
        <dbReference type="ChEBI" id="CHEBI:57287"/>
    </ligand>
</feature>
<proteinExistence type="predicted"/>
<evidence type="ECO:0000313" key="7">
    <source>
        <dbReference type="Proteomes" id="UP000199323"/>
    </source>
</evidence>
<evidence type="ECO:0000256" key="3">
    <source>
        <dbReference type="PIRSR" id="PIRSR603542-2"/>
    </source>
</evidence>
<dbReference type="PANTHER" id="PTHR38096">
    <property type="entry name" value="ENTEROBACTIN SYNTHASE COMPONENT D"/>
    <property type="match status" value="1"/>
</dbReference>
<evidence type="ECO:0000256" key="1">
    <source>
        <dbReference type="ARBA" id="ARBA00022679"/>
    </source>
</evidence>
<accession>A0A1I1XVA9</accession>
<dbReference type="PANTHER" id="PTHR38096:SF1">
    <property type="entry name" value="ENTEROBACTIN SYNTHASE COMPONENT D"/>
    <property type="match status" value="1"/>
</dbReference>
<feature type="binding site" evidence="2">
    <location>
        <position position="152"/>
    </location>
    <ligand>
        <name>CoA</name>
        <dbReference type="ChEBI" id="CHEBI:57287"/>
    </ligand>
</feature>
<protein>
    <submittedName>
        <fullName evidence="6">4'-phosphopantetheinyl transferase EntD (Siderophore biosynthesis)</fullName>
    </submittedName>
</protein>
<dbReference type="GO" id="GO:0009239">
    <property type="term" value="P:enterobactin biosynthetic process"/>
    <property type="evidence" value="ECO:0007669"/>
    <property type="project" value="InterPro"/>
</dbReference>
<dbReference type="InterPro" id="IPR008278">
    <property type="entry name" value="4-PPantetheinyl_Trfase_dom"/>
</dbReference>
<dbReference type="SUPFAM" id="SSF56214">
    <property type="entry name" value="4'-phosphopantetheinyl transferase"/>
    <property type="match status" value="1"/>
</dbReference>
<feature type="binding site" evidence="3">
    <location>
        <position position="102"/>
    </location>
    <ligand>
        <name>Mg(2+)</name>
        <dbReference type="ChEBI" id="CHEBI:18420"/>
    </ligand>
</feature>
<feature type="binding site" evidence="2">
    <location>
        <position position="162"/>
    </location>
    <ligand>
        <name>CoA</name>
        <dbReference type="ChEBI" id="CHEBI:57287"/>
    </ligand>
</feature>
<dbReference type="Pfam" id="PF01648">
    <property type="entry name" value="ACPS"/>
    <property type="match status" value="1"/>
</dbReference>
<feature type="binding site" evidence="2">
    <location>
        <begin position="80"/>
        <end position="81"/>
    </location>
    <ligand>
        <name>CoA</name>
        <dbReference type="ChEBI" id="CHEBI:57287"/>
    </ligand>
</feature>
<evidence type="ECO:0000259" key="5">
    <source>
        <dbReference type="Pfam" id="PF17837"/>
    </source>
</evidence>
<dbReference type="InterPro" id="IPR041354">
    <property type="entry name" value="4PPT_N"/>
</dbReference>
<evidence type="ECO:0000313" key="6">
    <source>
        <dbReference type="EMBL" id="SFE09823.1"/>
    </source>
</evidence>
<name>A0A1I1XVA9_9ACTN</name>
<reference evidence="6 7" key="1">
    <citation type="submission" date="2016-10" db="EMBL/GenBank/DDBJ databases">
        <authorList>
            <person name="de Groot N.N."/>
        </authorList>
    </citation>
    <scope>NUCLEOTIDE SEQUENCE [LARGE SCALE GENOMIC DNA]</scope>
    <source>
        <strain evidence="6 7">CGMCC 4.3510</strain>
    </source>
</reference>
<dbReference type="GO" id="GO:0000287">
    <property type="term" value="F:magnesium ion binding"/>
    <property type="evidence" value="ECO:0007669"/>
    <property type="project" value="InterPro"/>
</dbReference>
<feature type="binding site" evidence="2">
    <location>
        <position position="35"/>
    </location>
    <ligand>
        <name>CoA</name>
        <dbReference type="ChEBI" id="CHEBI:57287"/>
    </ligand>
</feature>
<feature type="binding site" evidence="2">
    <location>
        <position position="102"/>
    </location>
    <ligand>
        <name>CoA</name>
        <dbReference type="ChEBI" id="CHEBI:57287"/>
    </ligand>
</feature>
<feature type="binding site" evidence="3">
    <location>
        <position position="104"/>
    </location>
    <ligand>
        <name>Mg(2+)</name>
        <dbReference type="ChEBI" id="CHEBI:18420"/>
    </ligand>
</feature>
<dbReference type="Proteomes" id="UP000199323">
    <property type="component" value="Unassembled WGS sequence"/>
</dbReference>
<keyword evidence="3" id="KW-0479">Metal-binding</keyword>
<dbReference type="GO" id="GO:0009366">
    <property type="term" value="C:enterobactin synthetase complex"/>
    <property type="evidence" value="ECO:0007669"/>
    <property type="project" value="InterPro"/>
</dbReference>
<dbReference type="AlphaFoldDB" id="A0A1I1XVA9"/>
<feature type="domain" description="4'-phosphopantetheinyl transferase N-terminal" evidence="5">
    <location>
        <begin position="23"/>
        <end position="91"/>
    </location>
</feature>
<dbReference type="Pfam" id="PF17837">
    <property type="entry name" value="4PPT_N"/>
    <property type="match status" value="1"/>
</dbReference>
<dbReference type="PRINTS" id="PR01399">
    <property type="entry name" value="ENTSNTHTASED"/>
</dbReference>
<dbReference type="InterPro" id="IPR037143">
    <property type="entry name" value="4-PPantetheinyl_Trfase_dom_sf"/>
</dbReference>
<feature type="binding site" evidence="3">
    <location>
        <position position="103"/>
    </location>
    <ligand>
        <name>Mg(2+)</name>
        <dbReference type="ChEBI" id="CHEBI:18420"/>
    </ligand>
</feature>
<keyword evidence="1 6" id="KW-0808">Transferase</keyword>
<sequence>MPAAVRTRAAYGAELDGAPLFPEEAAAVAKAVARRRAEYAAGRACARAALAALGHEPGPIPRDPDRGAPVWPAGVVGSITHCDGYRAAAVARTTDVHTLGIDAEPHGPLPDGVLKVVTATGEETANLERLGKEAPEVHWDRLLFSAKETVYKAWYPFHRKMLGFEEAELLFTRDPGAEDRGGYTARLLIPGPLLAEGVGPDVFTGRWTVRDGFVVTAIVVPNEAAAPRS</sequence>
<dbReference type="InterPro" id="IPR003542">
    <property type="entry name" value="Enbac_synth_compD-like"/>
</dbReference>
<dbReference type="Gene3D" id="3.90.470.20">
    <property type="entry name" value="4'-phosphopantetheinyl transferase domain"/>
    <property type="match status" value="1"/>
</dbReference>
<keyword evidence="3" id="KW-0460">Magnesium</keyword>
<organism evidence="6 7">
    <name type="scientific">Actinacidiphila alni</name>
    <dbReference type="NCBI Taxonomy" id="380248"/>
    <lineage>
        <taxon>Bacteria</taxon>
        <taxon>Bacillati</taxon>
        <taxon>Actinomycetota</taxon>
        <taxon>Actinomycetes</taxon>
        <taxon>Kitasatosporales</taxon>
        <taxon>Streptomycetaceae</taxon>
        <taxon>Actinacidiphila</taxon>
    </lineage>
</organism>
<dbReference type="GO" id="GO:0008897">
    <property type="term" value="F:holo-[acyl-carrier-protein] synthase activity"/>
    <property type="evidence" value="ECO:0007669"/>
    <property type="project" value="InterPro"/>
</dbReference>
<dbReference type="STRING" id="380248.SAMN05216251_101499"/>
<evidence type="ECO:0000256" key="2">
    <source>
        <dbReference type="PIRSR" id="PIRSR603542-1"/>
    </source>
</evidence>